<proteinExistence type="predicted"/>
<gene>
    <name evidence="1" type="ORF">BC343_24575</name>
</gene>
<dbReference type="RefSeq" id="WP_078347480.1">
    <property type="nucleotide sequence ID" value="NZ_MBTF01000006.1"/>
</dbReference>
<comment type="caution">
    <text evidence="1">The sequence shown here is derived from an EMBL/GenBank/DDBJ whole genome shotgun (WGS) entry which is preliminary data.</text>
</comment>
<reference evidence="1 2" key="1">
    <citation type="submission" date="2016-07" db="EMBL/GenBank/DDBJ databases">
        <title>Genomic analysis of zinc-resistant bacterium Mucilaginibacter pedocola TBZ30.</title>
        <authorList>
            <person name="Huang J."/>
            <person name="Tang J."/>
        </authorList>
    </citation>
    <scope>NUCLEOTIDE SEQUENCE [LARGE SCALE GENOMIC DNA]</scope>
    <source>
        <strain evidence="1 2">TBZ30</strain>
    </source>
</reference>
<sequence length="222" mass="24778">MKKFLLLGACVLLFAQACKKDNNKPDNSQVIIQPDPVEAAPVTGVTQPSSENMVYRTLNLRLGYNKHIFLDANNDGTVDLSFSGTLIFHDGKQHLYLSGYTKSTSGNKFFIQKGPEQVINAQWAYPFNKDEVIEPTEANQVAFTALQQKAFIMSVVTTNAQTDLEGLWKNKQDKYLGFALKMNGEPHFGWLRLSHDTATNEIIVIEYAYSKVPGEDVIAGQK</sequence>
<accession>A0A1S9PHP1</accession>
<evidence type="ECO:0000313" key="2">
    <source>
        <dbReference type="Proteomes" id="UP000189739"/>
    </source>
</evidence>
<dbReference type="OrthoDB" id="793842at2"/>
<evidence type="ECO:0000313" key="1">
    <source>
        <dbReference type="EMBL" id="OOQ60474.1"/>
    </source>
</evidence>
<evidence type="ECO:0008006" key="3">
    <source>
        <dbReference type="Google" id="ProtNLM"/>
    </source>
</evidence>
<dbReference type="AlphaFoldDB" id="A0A1S9PHP1"/>
<dbReference type="PROSITE" id="PS51257">
    <property type="entry name" value="PROKAR_LIPOPROTEIN"/>
    <property type="match status" value="1"/>
</dbReference>
<name>A0A1S9PHP1_9SPHI</name>
<organism evidence="1 2">
    <name type="scientific">Mucilaginibacter pedocola</name>
    <dbReference type="NCBI Taxonomy" id="1792845"/>
    <lineage>
        <taxon>Bacteria</taxon>
        <taxon>Pseudomonadati</taxon>
        <taxon>Bacteroidota</taxon>
        <taxon>Sphingobacteriia</taxon>
        <taxon>Sphingobacteriales</taxon>
        <taxon>Sphingobacteriaceae</taxon>
        <taxon>Mucilaginibacter</taxon>
    </lineage>
</organism>
<dbReference type="EMBL" id="MBTF01000006">
    <property type="protein sequence ID" value="OOQ60474.1"/>
    <property type="molecule type" value="Genomic_DNA"/>
</dbReference>
<protein>
    <recommendedName>
        <fullName evidence="3">Lipoprotein</fullName>
    </recommendedName>
</protein>
<dbReference type="Proteomes" id="UP000189739">
    <property type="component" value="Unassembled WGS sequence"/>
</dbReference>
<keyword evidence="2" id="KW-1185">Reference proteome</keyword>